<evidence type="ECO:0000256" key="3">
    <source>
        <dbReference type="ARBA" id="ARBA00022692"/>
    </source>
</evidence>
<gene>
    <name evidence="8" type="ORF">GYMLUDRAFT_262951</name>
</gene>
<dbReference type="InterPro" id="IPR011701">
    <property type="entry name" value="MFS"/>
</dbReference>
<dbReference type="FunFam" id="1.20.1250.20:FF:000013">
    <property type="entry name" value="MFS general substrate transporter"/>
    <property type="match status" value="1"/>
</dbReference>
<dbReference type="SUPFAM" id="SSF103473">
    <property type="entry name" value="MFS general substrate transporter"/>
    <property type="match status" value="1"/>
</dbReference>
<accession>A0A0D0B3E4</accession>
<feature type="transmembrane region" description="Helical" evidence="6">
    <location>
        <begin position="231"/>
        <end position="252"/>
    </location>
</feature>
<organism evidence="8 9">
    <name type="scientific">Collybiopsis luxurians FD-317 M1</name>
    <dbReference type="NCBI Taxonomy" id="944289"/>
    <lineage>
        <taxon>Eukaryota</taxon>
        <taxon>Fungi</taxon>
        <taxon>Dikarya</taxon>
        <taxon>Basidiomycota</taxon>
        <taxon>Agaricomycotina</taxon>
        <taxon>Agaricomycetes</taxon>
        <taxon>Agaricomycetidae</taxon>
        <taxon>Agaricales</taxon>
        <taxon>Marasmiineae</taxon>
        <taxon>Omphalotaceae</taxon>
        <taxon>Collybiopsis</taxon>
        <taxon>Collybiopsis luxurians</taxon>
    </lineage>
</organism>
<reference evidence="8 9" key="1">
    <citation type="submission" date="2014-04" db="EMBL/GenBank/DDBJ databases">
        <title>Evolutionary Origins and Diversification of the Mycorrhizal Mutualists.</title>
        <authorList>
            <consortium name="DOE Joint Genome Institute"/>
            <consortium name="Mycorrhizal Genomics Consortium"/>
            <person name="Kohler A."/>
            <person name="Kuo A."/>
            <person name="Nagy L.G."/>
            <person name="Floudas D."/>
            <person name="Copeland A."/>
            <person name="Barry K.W."/>
            <person name="Cichocki N."/>
            <person name="Veneault-Fourrey C."/>
            <person name="LaButti K."/>
            <person name="Lindquist E.A."/>
            <person name="Lipzen A."/>
            <person name="Lundell T."/>
            <person name="Morin E."/>
            <person name="Murat C."/>
            <person name="Riley R."/>
            <person name="Ohm R."/>
            <person name="Sun H."/>
            <person name="Tunlid A."/>
            <person name="Henrissat B."/>
            <person name="Grigoriev I.V."/>
            <person name="Hibbett D.S."/>
            <person name="Martin F."/>
        </authorList>
    </citation>
    <scope>NUCLEOTIDE SEQUENCE [LARGE SCALE GENOMIC DNA]</scope>
    <source>
        <strain evidence="8 9">FD-317 M1</strain>
    </source>
</reference>
<dbReference type="GO" id="GO:0022857">
    <property type="term" value="F:transmembrane transporter activity"/>
    <property type="evidence" value="ECO:0007669"/>
    <property type="project" value="InterPro"/>
</dbReference>
<evidence type="ECO:0000256" key="2">
    <source>
        <dbReference type="ARBA" id="ARBA00022448"/>
    </source>
</evidence>
<dbReference type="Proteomes" id="UP000053593">
    <property type="component" value="Unassembled WGS sequence"/>
</dbReference>
<dbReference type="FunFam" id="1.20.1250.20:FF:000034">
    <property type="entry name" value="MFS general substrate transporter"/>
    <property type="match status" value="1"/>
</dbReference>
<evidence type="ECO:0000256" key="4">
    <source>
        <dbReference type="ARBA" id="ARBA00022989"/>
    </source>
</evidence>
<feature type="transmembrane region" description="Helical" evidence="6">
    <location>
        <begin position="366"/>
        <end position="384"/>
    </location>
</feature>
<dbReference type="OrthoDB" id="2985014at2759"/>
<sequence length="527" mass="58277">MSLCDSFARSVLTLTAIMSAENSSTQEKKLAGESVYEHAIDDGSSSKFDNMDPVELKKLEKKAVRRLDIVILPMMTMFYLLSFLDRSNIGNARVAGLQKGLGMTDKQYQICVTILYVPYICAELPSNLLLRKIGPRYLMPSLLTLWGLMVALQGLVSSFAGLATVRAFLGLVEGPMFPGIVLYLSSFYTRSELAVRVAIFFSSASLSGAFSGLLAAAIINMDGLSGRPGWAWIFILEGIFSSLMGILGFYLIPSTPQELKFMDSDMKELLIRRLARDKPSSHTNQDHFSFKEVFRSLSSPQVLIVFVIFYMEGTVLYGQALFLPSIVNQLGFSANKTQLLSVGPFAAGFFVTLIAAVWSDRMKSRAIPTMVISLLGVAGFSIYLKSTARFTRYGSLFLTVPGVYAAVPPVSAWMSNNSEPHYRRATSIAIGFVATNAGGITSTWLFPTKDAPKYTRTIIINLTFTILIIVGSALNMFLLDYMNKQKIKRRDEILAPYNLDADDEKGTNAARAWVELGDRHPDFKYTL</sequence>
<evidence type="ECO:0000256" key="6">
    <source>
        <dbReference type="SAM" id="Phobius"/>
    </source>
</evidence>
<feature type="transmembrane region" description="Helical" evidence="6">
    <location>
        <begin position="339"/>
        <end position="359"/>
    </location>
</feature>
<keyword evidence="9" id="KW-1185">Reference proteome</keyword>
<feature type="transmembrane region" description="Helical" evidence="6">
    <location>
        <begin position="425"/>
        <end position="446"/>
    </location>
</feature>
<feature type="transmembrane region" description="Helical" evidence="6">
    <location>
        <begin position="167"/>
        <end position="185"/>
    </location>
</feature>
<feature type="transmembrane region" description="Helical" evidence="6">
    <location>
        <begin position="142"/>
        <end position="161"/>
    </location>
</feature>
<evidence type="ECO:0000259" key="7">
    <source>
        <dbReference type="PROSITE" id="PS50850"/>
    </source>
</evidence>
<comment type="subcellular location">
    <subcellularLocation>
        <location evidence="1">Membrane</location>
        <topology evidence="1">Multi-pass membrane protein</topology>
    </subcellularLocation>
</comment>
<dbReference type="PROSITE" id="PS50850">
    <property type="entry name" value="MFS"/>
    <property type="match status" value="1"/>
</dbReference>
<evidence type="ECO:0000313" key="9">
    <source>
        <dbReference type="Proteomes" id="UP000053593"/>
    </source>
</evidence>
<name>A0A0D0B3E4_9AGAR</name>
<dbReference type="PANTHER" id="PTHR43791:SF85">
    <property type="entry name" value="TRANSPORTER, PUTATIVE (AFU_ORTHOLOGUE AFUA_6G00710)-RELATED"/>
    <property type="match status" value="1"/>
</dbReference>
<evidence type="ECO:0000313" key="8">
    <source>
        <dbReference type="EMBL" id="KIK57790.1"/>
    </source>
</evidence>
<evidence type="ECO:0000256" key="5">
    <source>
        <dbReference type="ARBA" id="ARBA00023136"/>
    </source>
</evidence>
<dbReference type="AlphaFoldDB" id="A0A0D0B3E4"/>
<protein>
    <recommendedName>
        <fullName evidence="7">Major facilitator superfamily (MFS) profile domain-containing protein</fullName>
    </recommendedName>
</protein>
<dbReference type="EMBL" id="KN834789">
    <property type="protein sequence ID" value="KIK57790.1"/>
    <property type="molecule type" value="Genomic_DNA"/>
</dbReference>
<dbReference type="GO" id="GO:0016020">
    <property type="term" value="C:membrane"/>
    <property type="evidence" value="ECO:0007669"/>
    <property type="project" value="UniProtKB-SubCell"/>
</dbReference>
<keyword evidence="4 6" id="KW-1133">Transmembrane helix</keyword>
<feature type="transmembrane region" description="Helical" evidence="6">
    <location>
        <begin position="302"/>
        <end position="327"/>
    </location>
</feature>
<dbReference type="InterPro" id="IPR020846">
    <property type="entry name" value="MFS_dom"/>
</dbReference>
<keyword evidence="5 6" id="KW-0472">Membrane</keyword>
<dbReference type="HOGENOM" id="CLU_001265_0_1_1"/>
<feature type="transmembrane region" description="Helical" evidence="6">
    <location>
        <begin position="107"/>
        <end position="130"/>
    </location>
</feature>
<dbReference type="Gene3D" id="1.20.1250.20">
    <property type="entry name" value="MFS general substrate transporter like domains"/>
    <property type="match status" value="2"/>
</dbReference>
<feature type="domain" description="Major facilitator superfamily (MFS) profile" evidence="7">
    <location>
        <begin position="71"/>
        <end position="483"/>
    </location>
</feature>
<feature type="transmembrane region" description="Helical" evidence="6">
    <location>
        <begin position="458"/>
        <end position="479"/>
    </location>
</feature>
<dbReference type="InterPro" id="IPR036259">
    <property type="entry name" value="MFS_trans_sf"/>
</dbReference>
<proteinExistence type="predicted"/>
<keyword evidence="3 6" id="KW-0812">Transmembrane</keyword>
<feature type="transmembrane region" description="Helical" evidence="6">
    <location>
        <begin position="197"/>
        <end position="219"/>
    </location>
</feature>
<feature type="transmembrane region" description="Helical" evidence="6">
    <location>
        <begin position="390"/>
        <end position="413"/>
    </location>
</feature>
<dbReference type="Pfam" id="PF07690">
    <property type="entry name" value="MFS_1"/>
    <property type="match status" value="1"/>
</dbReference>
<dbReference type="PANTHER" id="PTHR43791">
    <property type="entry name" value="PERMEASE-RELATED"/>
    <property type="match status" value="1"/>
</dbReference>
<evidence type="ECO:0000256" key="1">
    <source>
        <dbReference type="ARBA" id="ARBA00004141"/>
    </source>
</evidence>
<feature type="transmembrane region" description="Helical" evidence="6">
    <location>
        <begin position="67"/>
        <end position="84"/>
    </location>
</feature>
<keyword evidence="2" id="KW-0813">Transport</keyword>